<organism evidence="2 3">
    <name type="scientific">Serratia rhizosphaerae</name>
    <dbReference type="NCBI Taxonomy" id="2597702"/>
    <lineage>
        <taxon>Bacteria</taxon>
        <taxon>Pseudomonadati</taxon>
        <taxon>Pseudomonadota</taxon>
        <taxon>Gammaproteobacteria</taxon>
        <taxon>Enterobacterales</taxon>
        <taxon>Yersiniaceae</taxon>
        <taxon>Serratia</taxon>
    </lineage>
</organism>
<feature type="domain" description="CdiI immunity protein" evidence="1">
    <location>
        <begin position="4"/>
        <end position="76"/>
    </location>
</feature>
<accession>A0ABX6GNF8</accession>
<dbReference type="InterPro" id="IPR041129">
    <property type="entry name" value="CdiI_2"/>
</dbReference>
<evidence type="ECO:0000313" key="2">
    <source>
        <dbReference type="EMBL" id="QHA87809.1"/>
    </source>
</evidence>
<dbReference type="RefSeq" id="WP_105232661.1">
    <property type="nucleotide sequence ID" value="NZ_CP041764.1"/>
</dbReference>
<dbReference type="EMBL" id="CP041764">
    <property type="protein sequence ID" value="QHA87809.1"/>
    <property type="molecule type" value="Genomic_DNA"/>
</dbReference>
<gene>
    <name evidence="2" type="ORF">FO014_13055</name>
</gene>
<sequence length="97" mass="11100">MKDYPLLDNLMGGYFNQDADLITGSTELEGMIDYYLQGASANLLRNLINEMDDFQTAHPDDLDKAFCERYPGDLDMSPVGEFFDIFRKRIQEALGQH</sequence>
<reference evidence="2 3" key="1">
    <citation type="submission" date="2019-07" db="EMBL/GenBank/DDBJ databases">
        <title>Serratia dokdonensis sp. nov., an elicitor of systemic resistance in Nicotiana Tabacum.</title>
        <authorList>
            <person name="Son J.-S."/>
            <person name="Hwang Y.-J."/>
            <person name="Lee S.-Y."/>
            <person name="Ghim S.-Y."/>
        </authorList>
    </citation>
    <scope>NUCLEOTIDE SEQUENCE [LARGE SCALE GENOMIC DNA]</scope>
    <source>
        <strain evidence="2 3">KUDC3025</strain>
    </source>
</reference>
<evidence type="ECO:0000313" key="3">
    <source>
        <dbReference type="Proteomes" id="UP000430368"/>
    </source>
</evidence>
<dbReference type="Proteomes" id="UP000430368">
    <property type="component" value="Chromosome"/>
</dbReference>
<name>A0ABX6GNF8_9GAMM</name>
<proteinExistence type="predicted"/>
<keyword evidence="3" id="KW-1185">Reference proteome</keyword>
<evidence type="ECO:0000259" key="1">
    <source>
        <dbReference type="Pfam" id="PF18593"/>
    </source>
</evidence>
<protein>
    <recommendedName>
        <fullName evidence="1">CdiI immunity protein domain-containing protein</fullName>
    </recommendedName>
</protein>
<dbReference type="Pfam" id="PF18593">
    <property type="entry name" value="CdiI_2"/>
    <property type="match status" value="1"/>
</dbReference>